<accession>A0A9P7FKU8</accession>
<reference evidence="2" key="1">
    <citation type="submission" date="2021-02" db="EMBL/GenBank/DDBJ databases">
        <authorList>
            <person name="Nieuwenhuis M."/>
            <person name="Van De Peppel L.J.J."/>
        </authorList>
    </citation>
    <scope>NUCLEOTIDE SEQUENCE</scope>
    <source>
        <strain evidence="2">D49</strain>
    </source>
</reference>
<keyword evidence="3" id="KW-1185">Reference proteome</keyword>
<protein>
    <submittedName>
        <fullName evidence="2">Uncharacterized protein</fullName>
    </submittedName>
</protein>
<dbReference type="EMBL" id="JABCKI010008185">
    <property type="protein sequence ID" value="KAG5633324.1"/>
    <property type="molecule type" value="Genomic_DNA"/>
</dbReference>
<sequence>MREDIISPGECTQEADIQDEMDLDISACPLAPCEVDALCELFSQLTLLNPDDMDVEDTGPAQLSPLCASAVSSTTTLVGDIDIDEPMPLDCIARLAPSDCMDWKFTPAPKPIKWRLKDLTVVRLGKRSKPDWFTLKSLQNGEEPSESSRPRKKEKPARNPGWLQRRRVRLMEKCRDLGAF</sequence>
<evidence type="ECO:0000313" key="2">
    <source>
        <dbReference type="EMBL" id="KAG5633324.1"/>
    </source>
</evidence>
<evidence type="ECO:0000256" key="1">
    <source>
        <dbReference type="SAM" id="MobiDB-lite"/>
    </source>
</evidence>
<feature type="region of interest" description="Disordered" evidence="1">
    <location>
        <begin position="136"/>
        <end position="162"/>
    </location>
</feature>
<organism evidence="2 3">
    <name type="scientific">Sphagnurus paluster</name>
    <dbReference type="NCBI Taxonomy" id="117069"/>
    <lineage>
        <taxon>Eukaryota</taxon>
        <taxon>Fungi</taxon>
        <taxon>Dikarya</taxon>
        <taxon>Basidiomycota</taxon>
        <taxon>Agaricomycotina</taxon>
        <taxon>Agaricomycetes</taxon>
        <taxon>Agaricomycetidae</taxon>
        <taxon>Agaricales</taxon>
        <taxon>Tricholomatineae</taxon>
        <taxon>Lyophyllaceae</taxon>
        <taxon>Sphagnurus</taxon>
    </lineage>
</organism>
<evidence type="ECO:0000313" key="3">
    <source>
        <dbReference type="Proteomes" id="UP000717328"/>
    </source>
</evidence>
<gene>
    <name evidence="2" type="ORF">H0H81_008749</name>
</gene>
<dbReference type="Proteomes" id="UP000717328">
    <property type="component" value="Unassembled WGS sequence"/>
</dbReference>
<name>A0A9P7FKU8_9AGAR</name>
<proteinExistence type="predicted"/>
<dbReference type="AlphaFoldDB" id="A0A9P7FKU8"/>
<reference evidence="2" key="2">
    <citation type="submission" date="2021-10" db="EMBL/GenBank/DDBJ databases">
        <title>Phylogenomics reveals ancestral predisposition of the termite-cultivated fungus Termitomyces towards a domesticated lifestyle.</title>
        <authorList>
            <person name="Auxier B."/>
            <person name="Grum-Grzhimaylo A."/>
            <person name="Cardenas M.E."/>
            <person name="Lodge J.D."/>
            <person name="Laessoe T."/>
            <person name="Pedersen O."/>
            <person name="Smith M.E."/>
            <person name="Kuyper T.W."/>
            <person name="Franco-Molano E.A."/>
            <person name="Baroni T.J."/>
            <person name="Aanen D.K."/>
        </authorList>
    </citation>
    <scope>NUCLEOTIDE SEQUENCE</scope>
    <source>
        <strain evidence="2">D49</strain>
    </source>
</reference>
<comment type="caution">
    <text evidence="2">The sequence shown here is derived from an EMBL/GenBank/DDBJ whole genome shotgun (WGS) entry which is preliminary data.</text>
</comment>